<evidence type="ECO:0000256" key="8">
    <source>
        <dbReference type="PROSITE-ProRule" id="PRU00176"/>
    </source>
</evidence>
<feature type="compositionally biased region" description="Polar residues" evidence="10">
    <location>
        <begin position="402"/>
        <end position="413"/>
    </location>
</feature>
<keyword evidence="6" id="KW-0175">Coiled coil</keyword>
<dbReference type="Pfam" id="PF00076">
    <property type="entry name" value="RRM_1"/>
    <property type="match status" value="1"/>
</dbReference>
<dbReference type="InterPro" id="IPR013083">
    <property type="entry name" value="Znf_RING/FYVE/PHD"/>
</dbReference>
<dbReference type="SMART" id="SM00361">
    <property type="entry name" value="RRM_1"/>
    <property type="match status" value="1"/>
</dbReference>
<comment type="subcellular location">
    <subcellularLocation>
        <location evidence="1">Nucleus</location>
    </subcellularLocation>
</comment>
<evidence type="ECO:0000256" key="7">
    <source>
        <dbReference type="ARBA" id="ARBA00023242"/>
    </source>
</evidence>
<feature type="region of interest" description="Disordered" evidence="10">
    <location>
        <begin position="218"/>
        <end position="255"/>
    </location>
</feature>
<feature type="region of interest" description="Disordered" evidence="10">
    <location>
        <begin position="499"/>
        <end position="518"/>
    </location>
</feature>
<dbReference type="InterPro" id="IPR003954">
    <property type="entry name" value="RRM_euk-type"/>
</dbReference>
<dbReference type="PANTHER" id="PTHR12603:SF0">
    <property type="entry name" value="CCR4-NOT TRANSCRIPTION COMPLEX SUBUNIT 4"/>
    <property type="match status" value="1"/>
</dbReference>
<dbReference type="Gene3D" id="3.30.40.10">
    <property type="entry name" value="Zinc/RING finger domain, C3HC4 (zinc finger)"/>
    <property type="match status" value="1"/>
</dbReference>
<dbReference type="STRING" id="133383.A0A1R0GYC8"/>
<evidence type="ECO:0000313" key="15">
    <source>
        <dbReference type="Proteomes" id="UP000187455"/>
    </source>
</evidence>
<keyword evidence="2 9" id="KW-0479">Metal-binding</keyword>
<dbReference type="InterPro" id="IPR001841">
    <property type="entry name" value="Znf_RING"/>
</dbReference>
<dbReference type="GO" id="GO:0030014">
    <property type="term" value="C:CCR4-NOT complex"/>
    <property type="evidence" value="ECO:0007669"/>
    <property type="project" value="InterPro"/>
</dbReference>
<evidence type="ECO:0000256" key="6">
    <source>
        <dbReference type="ARBA" id="ARBA00023054"/>
    </source>
</evidence>
<evidence type="ECO:0000256" key="4">
    <source>
        <dbReference type="ARBA" id="ARBA00022833"/>
    </source>
</evidence>
<feature type="compositionally biased region" description="Basic and acidic residues" evidence="10">
    <location>
        <begin position="348"/>
        <end position="358"/>
    </location>
</feature>
<accession>A0A1R0GYC8</accession>
<evidence type="ECO:0000259" key="13">
    <source>
        <dbReference type="PROSITE" id="PS50103"/>
    </source>
</evidence>
<feature type="compositionally biased region" description="Basic and acidic residues" evidence="10">
    <location>
        <begin position="613"/>
        <end position="623"/>
    </location>
</feature>
<dbReference type="SUPFAM" id="SSF57850">
    <property type="entry name" value="RING/U-box"/>
    <property type="match status" value="1"/>
</dbReference>
<dbReference type="InterPro" id="IPR039515">
    <property type="entry name" value="NOT4_mRING-HC-C4C4"/>
</dbReference>
<evidence type="ECO:0000259" key="11">
    <source>
        <dbReference type="PROSITE" id="PS50089"/>
    </source>
</evidence>
<feature type="compositionally biased region" description="Low complexity" evidence="10">
    <location>
        <begin position="594"/>
        <end position="606"/>
    </location>
</feature>
<dbReference type="InterPro" id="IPR000504">
    <property type="entry name" value="RRM_dom"/>
</dbReference>
<dbReference type="PROSITE" id="PS50103">
    <property type="entry name" value="ZF_C3H1"/>
    <property type="match status" value="1"/>
</dbReference>
<keyword evidence="5 8" id="KW-0694">RNA-binding</keyword>
<reference evidence="14 15" key="1">
    <citation type="journal article" date="2016" name="Mol. Biol. Evol.">
        <title>Genome-Wide Survey of Gut Fungi (Harpellales) Reveals the First Horizontally Transferred Ubiquitin Gene from a Mosquito Host.</title>
        <authorList>
            <person name="Wang Y."/>
            <person name="White M.M."/>
            <person name="Kvist S."/>
            <person name="Moncalvo J.M."/>
        </authorList>
    </citation>
    <scope>NUCLEOTIDE SEQUENCE [LARGE SCALE GENOMIC DNA]</scope>
    <source>
        <strain evidence="14 15">ALG-7-W6</strain>
    </source>
</reference>
<dbReference type="InterPro" id="IPR039780">
    <property type="entry name" value="Mot2"/>
</dbReference>
<comment type="caution">
    <text evidence="14">The sequence shown here is derived from an EMBL/GenBank/DDBJ whole genome shotgun (WGS) entry which is preliminary data.</text>
</comment>
<keyword evidence="3 9" id="KW-0863">Zinc-finger</keyword>
<feature type="domain" description="RING-type" evidence="11">
    <location>
        <begin position="11"/>
        <end position="54"/>
    </location>
</feature>
<feature type="domain" description="C3H1-type" evidence="13">
    <location>
        <begin position="187"/>
        <end position="214"/>
    </location>
</feature>
<name>A0A1R0GYC8_9FUNG</name>
<feature type="compositionally biased region" description="Polar residues" evidence="10">
    <location>
        <begin position="452"/>
        <end position="470"/>
    </location>
</feature>
<dbReference type="GO" id="GO:0016567">
    <property type="term" value="P:protein ubiquitination"/>
    <property type="evidence" value="ECO:0007669"/>
    <property type="project" value="TreeGrafter"/>
</dbReference>
<dbReference type="OrthoDB" id="1923159at2759"/>
<dbReference type="InterPro" id="IPR034261">
    <property type="entry name" value="CNOT4_RRM"/>
</dbReference>
<dbReference type="PROSITE" id="PS50102">
    <property type="entry name" value="RRM"/>
    <property type="match status" value="1"/>
</dbReference>
<organism evidence="14 15">
    <name type="scientific">Smittium mucronatum</name>
    <dbReference type="NCBI Taxonomy" id="133383"/>
    <lineage>
        <taxon>Eukaryota</taxon>
        <taxon>Fungi</taxon>
        <taxon>Fungi incertae sedis</taxon>
        <taxon>Zoopagomycota</taxon>
        <taxon>Kickxellomycotina</taxon>
        <taxon>Harpellomycetes</taxon>
        <taxon>Harpellales</taxon>
        <taxon>Legeriomycetaceae</taxon>
        <taxon>Smittium</taxon>
    </lineage>
</organism>
<evidence type="ECO:0000313" key="14">
    <source>
        <dbReference type="EMBL" id="OLY81912.1"/>
    </source>
</evidence>
<evidence type="ECO:0000256" key="10">
    <source>
        <dbReference type="SAM" id="MobiDB-lite"/>
    </source>
</evidence>
<dbReference type="SUPFAM" id="SSF54928">
    <property type="entry name" value="RNA-binding domain, RBD"/>
    <property type="match status" value="1"/>
</dbReference>
<dbReference type="GO" id="GO:0008270">
    <property type="term" value="F:zinc ion binding"/>
    <property type="evidence" value="ECO:0007669"/>
    <property type="project" value="UniProtKB-KW"/>
</dbReference>
<feature type="compositionally biased region" description="Polar residues" evidence="10">
    <location>
        <begin position="373"/>
        <end position="382"/>
    </location>
</feature>
<feature type="compositionally biased region" description="Low complexity" evidence="10">
    <location>
        <begin position="359"/>
        <end position="372"/>
    </location>
</feature>
<feature type="region of interest" description="Disordered" evidence="10">
    <location>
        <begin position="331"/>
        <end position="415"/>
    </location>
</feature>
<keyword evidence="15" id="KW-1185">Reference proteome</keyword>
<dbReference type="EMBL" id="LSSL01002080">
    <property type="protein sequence ID" value="OLY81912.1"/>
    <property type="molecule type" value="Genomic_DNA"/>
</dbReference>
<dbReference type="InterPro" id="IPR012677">
    <property type="entry name" value="Nucleotide-bd_a/b_plait_sf"/>
</dbReference>
<dbReference type="InterPro" id="IPR035979">
    <property type="entry name" value="RBD_domain_sf"/>
</dbReference>
<protein>
    <submittedName>
        <fullName evidence="14">General negative regulator of transcription subunit 4</fullName>
    </submittedName>
</protein>
<dbReference type="FunFam" id="3.30.40.10:FF:000006">
    <property type="entry name" value="CCR4-NOT transcription complex subunit 4"/>
    <property type="match status" value="1"/>
</dbReference>
<evidence type="ECO:0000256" key="2">
    <source>
        <dbReference type="ARBA" id="ARBA00022723"/>
    </source>
</evidence>
<keyword evidence="7" id="KW-0539">Nucleus</keyword>
<evidence type="ECO:0000256" key="3">
    <source>
        <dbReference type="ARBA" id="ARBA00022771"/>
    </source>
</evidence>
<dbReference type="InterPro" id="IPR000571">
    <property type="entry name" value="Znf_CCCH"/>
</dbReference>
<proteinExistence type="predicted"/>
<keyword evidence="4 9" id="KW-0862">Zinc</keyword>
<dbReference type="Proteomes" id="UP000187455">
    <property type="component" value="Unassembled WGS sequence"/>
</dbReference>
<feature type="zinc finger region" description="C3H1-type" evidence="9">
    <location>
        <begin position="187"/>
        <end position="214"/>
    </location>
</feature>
<evidence type="ECO:0000256" key="1">
    <source>
        <dbReference type="ARBA" id="ARBA00004123"/>
    </source>
</evidence>
<dbReference type="GO" id="GO:0005634">
    <property type="term" value="C:nucleus"/>
    <property type="evidence" value="ECO:0007669"/>
    <property type="project" value="UniProtKB-SubCell"/>
</dbReference>
<feature type="compositionally biased region" description="Polar residues" evidence="10">
    <location>
        <begin position="335"/>
        <end position="344"/>
    </location>
</feature>
<dbReference type="GO" id="GO:0004842">
    <property type="term" value="F:ubiquitin-protein transferase activity"/>
    <property type="evidence" value="ECO:0007669"/>
    <property type="project" value="InterPro"/>
</dbReference>
<dbReference type="Gene3D" id="3.30.70.330">
    <property type="match status" value="1"/>
</dbReference>
<dbReference type="PROSITE" id="PS50089">
    <property type="entry name" value="ZF_RING_2"/>
    <property type="match status" value="1"/>
</dbReference>
<evidence type="ECO:0000256" key="5">
    <source>
        <dbReference type="ARBA" id="ARBA00022884"/>
    </source>
</evidence>
<evidence type="ECO:0000256" key="9">
    <source>
        <dbReference type="PROSITE-ProRule" id="PRU00723"/>
    </source>
</evidence>
<feature type="domain" description="RRM" evidence="12">
    <location>
        <begin position="106"/>
        <end position="190"/>
    </location>
</feature>
<dbReference type="CDD" id="cd12438">
    <property type="entry name" value="RRM_CNOT4"/>
    <property type="match status" value="1"/>
</dbReference>
<dbReference type="GO" id="GO:0003723">
    <property type="term" value="F:RNA binding"/>
    <property type="evidence" value="ECO:0007669"/>
    <property type="project" value="UniProtKB-UniRule"/>
</dbReference>
<gene>
    <name evidence="14" type="ORF">AYI68_g3976</name>
</gene>
<feature type="compositionally biased region" description="Polar residues" evidence="10">
    <location>
        <begin position="246"/>
        <end position="255"/>
    </location>
</feature>
<feature type="region of interest" description="Disordered" evidence="10">
    <location>
        <begin position="427"/>
        <end position="473"/>
    </location>
</feature>
<dbReference type="Pfam" id="PF14570">
    <property type="entry name" value="zf-RING_4"/>
    <property type="match status" value="1"/>
</dbReference>
<dbReference type="CDD" id="cd16618">
    <property type="entry name" value="mRING-HC-C4C4_CNOT4"/>
    <property type="match status" value="1"/>
</dbReference>
<dbReference type="PANTHER" id="PTHR12603">
    <property type="entry name" value="CCR4-NOT TRANSCRIPTION COMPLEX RELATED"/>
    <property type="match status" value="1"/>
</dbReference>
<evidence type="ECO:0000259" key="12">
    <source>
        <dbReference type="PROSITE" id="PS50102"/>
    </source>
</evidence>
<feature type="region of interest" description="Disordered" evidence="10">
    <location>
        <begin position="536"/>
        <end position="627"/>
    </location>
</feature>
<sequence>MSDSGDDAMNCPLCMEEMDLDDMSFYPCECDYQICRFCYHRIIETFNGKCPACRRVYSEKNVRWKAVSPETLAKNKAEKKAKEREKRELEIGNKKHLANVRVIQRNLAYVVGLPPHLATEEGSDYFGQFGKINKIVINKKQIASSRGGEPIVSVGAYVTFASKEDTAKAIQTVDGSTIENRLLRATYGTTKYCSYYLKGIVCQNPNCMYLHEPGEEADYSQRDENSKSGFRPLDSISSAKGYPPKNSISGNLSPNPQSIVVKNNVGIVSATSPVENDSSVSNVIQPENPSHSKTFASIISVPSPDSLSTLKSSTSPSVNVLSSAACNSALPPSASWGSKTTSRPPSCEVKKSVADSKPSESVSSISPLDSSSGNKNPAPTTESSEEYKPTKTTAASILKSGVPNTKTQKQPWGNNIHPMLQQLSRERKEQLKRQANKSDLTSPKSRSECEDFTSSESFICGDSSKSTQHVESPDISVSIENPQELNISSNFNDLPTTAVQAESHSNETPNFGTDKVSNQNKRTAAAMDDHAEMTNLIIEPSNDENETSALPVSSARRKDGDSLGLSHQIDTSEYVPTNPPHIASFTEDSNSHITTSSEGETSASAAIQSNNLDNRDKNVEESKISSSEVISGDSFIKNLLSPTSIMPPWSKNNSNSGSIADFSSLANISPQEGAYPTRSGIYDASGPSMASMDDYPQSSLPAGSVSSVWGSNRHPGSKIVGLNPGIGQLDFVGVGDNNIEFGLGNGILGSQNFQSRGFNSNFSHQLRSDGINPLIAGGPGLQFPGSRLSYGDLHNSNTGSKAFADSRANDSGSLRSFRERSRFGFAQNHMESGLGSHQAGYNAPFSRNTGDQFVPESVSSRAPLMGGLYRTQPSIINSIRGNGGSSNKIPTTNKLSDFNSINHSLFDVDNGSGAFPNSSGTNGSYNLQNYNHARNDPSIPALGSSTDPHLGIQGVVPPVDRVQLRNFSGITGFDRNIPYIRDSIINERKRADSNLLNPNVSSMGRFKFIGDSISSSGAALDSGPSTFPPVISGIEGSFSNQPRNYISDFSNRIAGQGSGLVEQSLQDPSISSSAVSLQDPAILRAQLTKTSVVPDSETLSSQHLTDLLARLNVGGSDSLSSGDILDPSGLLLQNKIDDSNRNQTVFLSDPAIMSLGRNKPINSDLSSSKQSFPQTSLNKNNESISNLRGSYLLQNLSLLPPNSAINNNSNHSYNSKIFGSNSNLNPLSGFNSDISQGFFHNDLRNEPPEKQFPVYIDSKPIISGNINDNSRYHSFDMASQPKEPPSSIISDLRNVSANNISVFSTNHVIDGVHRPESTVLSHNRATPLNPSDLSILQFASPSTSIKNVVSEQSYLSSFDRPHSDNKNQDLLFPNDKVNGKSASNSNEFSNSMIINSGDSSLGVVNFLNASLGRDGLANRSESVNPGIDGLGDKISQLNKQDSLKGFESKIFPVLSDFLSRNAQHISSSIDLEKRIAQAYKEAVDFDNTISSLLDNFSSTSINGNEECFNPKVPIADSKLGSQYINQNYHNTTTLSS</sequence>